<keyword evidence="3" id="KW-1185">Reference proteome</keyword>
<dbReference type="STRING" id="1765967.BW247_01230"/>
<reference evidence="2 3" key="1">
    <citation type="submission" date="2017-01" db="EMBL/GenBank/DDBJ databases">
        <title>Draft sequence of Acidihalobacter ferrooxidans strain DSM 14175 (strain V8).</title>
        <authorList>
            <person name="Khaleque H.N."/>
            <person name="Ramsay J.P."/>
            <person name="Murphy R.J.T."/>
            <person name="Kaksonen A.H."/>
            <person name="Boxall N.J."/>
            <person name="Watkin E.L.J."/>
        </authorList>
    </citation>
    <scope>NUCLEOTIDE SEQUENCE [LARGE SCALE GENOMIC DNA]</scope>
    <source>
        <strain evidence="2 3">V8</strain>
    </source>
</reference>
<proteinExistence type="predicted"/>
<evidence type="ECO:0000259" key="1">
    <source>
        <dbReference type="Pfam" id="PF12674"/>
    </source>
</evidence>
<dbReference type="InterPro" id="IPR025868">
    <property type="entry name" value="Zn_ribbon_dom_put"/>
</dbReference>
<dbReference type="Pfam" id="PF12674">
    <property type="entry name" value="Zn_ribbon_2"/>
    <property type="match status" value="1"/>
</dbReference>
<dbReference type="KEGG" id="afy:BW247_01230"/>
<accession>A0A1P8UDN7</accession>
<feature type="domain" description="Putative zinc ribbon" evidence="1">
    <location>
        <begin position="16"/>
        <end position="94"/>
    </location>
</feature>
<evidence type="ECO:0000313" key="3">
    <source>
        <dbReference type="Proteomes" id="UP000243807"/>
    </source>
</evidence>
<name>A0A1P8UDN7_9GAMM</name>
<dbReference type="AlphaFoldDB" id="A0A1P8UDN7"/>
<gene>
    <name evidence="2" type="ORF">BW247_01230</name>
</gene>
<evidence type="ECO:0000313" key="2">
    <source>
        <dbReference type="EMBL" id="APZ41889.1"/>
    </source>
</evidence>
<dbReference type="EMBL" id="CP019434">
    <property type="protein sequence ID" value="APZ41889.1"/>
    <property type="molecule type" value="Genomic_DNA"/>
</dbReference>
<protein>
    <recommendedName>
        <fullName evidence="1">Putative zinc ribbon domain-containing protein</fullName>
    </recommendedName>
</protein>
<dbReference type="RefSeq" id="WP_076835236.1">
    <property type="nucleotide sequence ID" value="NZ_CP019434.1"/>
</dbReference>
<sequence length="95" mass="11225">MWKAIRRQMELERHRCQSCGMPLRFDPQGGGSEADGTRSPHWCSFCYAEGALREPGLSLSEMQARVDGLLRKRKAGKFARLYMRLRLRTLRRWRR</sequence>
<organism evidence="2 3">
    <name type="scientific">Acidihalobacter ferrooxydans</name>
    <dbReference type="NCBI Taxonomy" id="1765967"/>
    <lineage>
        <taxon>Bacteria</taxon>
        <taxon>Pseudomonadati</taxon>
        <taxon>Pseudomonadota</taxon>
        <taxon>Gammaproteobacteria</taxon>
        <taxon>Chromatiales</taxon>
        <taxon>Ectothiorhodospiraceae</taxon>
        <taxon>Acidihalobacter</taxon>
    </lineage>
</organism>
<dbReference type="Proteomes" id="UP000243807">
    <property type="component" value="Chromosome"/>
</dbReference>